<evidence type="ECO:0000313" key="5">
    <source>
        <dbReference type="Proteomes" id="UP001548189"/>
    </source>
</evidence>
<dbReference type="PANTHER" id="PTHR11527">
    <property type="entry name" value="HEAT-SHOCK PROTEIN 20 FAMILY MEMBER"/>
    <property type="match status" value="1"/>
</dbReference>
<feature type="domain" description="SHSP" evidence="3">
    <location>
        <begin position="29"/>
        <end position="140"/>
    </location>
</feature>
<evidence type="ECO:0000256" key="1">
    <source>
        <dbReference type="PROSITE-ProRule" id="PRU00285"/>
    </source>
</evidence>
<organism evidence="4 5">
    <name type="scientific">Aliikangiella maris</name>
    <dbReference type="NCBI Taxonomy" id="3162458"/>
    <lineage>
        <taxon>Bacteria</taxon>
        <taxon>Pseudomonadati</taxon>
        <taxon>Pseudomonadota</taxon>
        <taxon>Gammaproteobacteria</taxon>
        <taxon>Oceanospirillales</taxon>
        <taxon>Pleioneaceae</taxon>
        <taxon>Aliikangiella</taxon>
    </lineage>
</organism>
<dbReference type="PROSITE" id="PS01031">
    <property type="entry name" value="SHSP"/>
    <property type="match status" value="1"/>
</dbReference>
<dbReference type="Pfam" id="PF00011">
    <property type="entry name" value="HSP20"/>
    <property type="match status" value="1"/>
</dbReference>
<dbReference type="InterPro" id="IPR031107">
    <property type="entry name" value="Small_HSP"/>
</dbReference>
<name>A0ABV2BR22_9GAMM</name>
<protein>
    <submittedName>
        <fullName evidence="4">Hsp20/alpha crystallin family protein</fullName>
    </submittedName>
</protein>
<reference evidence="4 5" key="1">
    <citation type="submission" date="2024-06" db="EMBL/GenBank/DDBJ databases">
        <authorList>
            <person name="Li F."/>
        </authorList>
    </citation>
    <scope>NUCLEOTIDE SEQUENCE [LARGE SCALE GENOMIC DNA]</scope>
    <source>
        <strain evidence="4 5">GXAS 311</strain>
    </source>
</reference>
<keyword evidence="5" id="KW-1185">Reference proteome</keyword>
<dbReference type="InterPro" id="IPR008978">
    <property type="entry name" value="HSP20-like_chaperone"/>
</dbReference>
<evidence type="ECO:0000256" key="2">
    <source>
        <dbReference type="RuleBase" id="RU003616"/>
    </source>
</evidence>
<gene>
    <name evidence="4" type="ORF">ABVT43_04500</name>
</gene>
<dbReference type="RefSeq" id="WP_353873937.1">
    <property type="nucleotide sequence ID" value="NZ_JBEVCJ010000003.1"/>
</dbReference>
<proteinExistence type="inferred from homology"/>
<comment type="caution">
    <text evidence="4">The sequence shown here is derived from an EMBL/GenBank/DDBJ whole genome shotgun (WGS) entry which is preliminary data.</text>
</comment>
<dbReference type="InterPro" id="IPR002068">
    <property type="entry name" value="A-crystallin/Hsp20_dom"/>
</dbReference>
<dbReference type="CDD" id="cd06464">
    <property type="entry name" value="ACD_sHsps-like"/>
    <property type="match status" value="1"/>
</dbReference>
<evidence type="ECO:0000259" key="3">
    <source>
        <dbReference type="PROSITE" id="PS01031"/>
    </source>
</evidence>
<dbReference type="Gene3D" id="2.60.40.790">
    <property type="match status" value="1"/>
</dbReference>
<dbReference type="Proteomes" id="UP001548189">
    <property type="component" value="Unassembled WGS sequence"/>
</dbReference>
<sequence>MSLVRWNPFREFDSFFSPSTRLMSNFQDSAIESSWKPLVDVTEDASEYLIKVELPEVKKEDIKVAINNNYLTLSGERKFEKEDKKLHTIERFYGHFERTFNLPENVCEADIHAEFKDGLLQLHLKKSELPKNSQRHINIQ</sequence>
<evidence type="ECO:0000313" key="4">
    <source>
        <dbReference type="EMBL" id="MET1254379.1"/>
    </source>
</evidence>
<comment type="similarity">
    <text evidence="1 2">Belongs to the small heat shock protein (HSP20) family.</text>
</comment>
<dbReference type="SUPFAM" id="SSF49764">
    <property type="entry name" value="HSP20-like chaperones"/>
    <property type="match status" value="1"/>
</dbReference>
<accession>A0ABV2BR22</accession>
<dbReference type="EMBL" id="JBEVCJ010000003">
    <property type="protein sequence ID" value="MET1254379.1"/>
    <property type="molecule type" value="Genomic_DNA"/>
</dbReference>